<gene>
    <name evidence="3" type="primary">CSON013493</name>
</gene>
<sequence>PFQTQKYNLCSETSVWALQTKEFTVYLASYMLFKICLLSSFLHIFGLLSFAVTVTGLPKYNTT</sequence>
<dbReference type="AlphaFoldDB" id="A0A336LMS1"/>
<evidence type="ECO:0000313" key="2">
    <source>
        <dbReference type="EMBL" id="SSW98990.1"/>
    </source>
</evidence>
<name>A0A336LMS1_CULSO</name>
<proteinExistence type="predicted"/>
<reference evidence="3" key="2">
    <citation type="submission" date="2018-07" db="EMBL/GenBank/DDBJ databases">
        <authorList>
            <person name="Quirk P.G."/>
            <person name="Krulwich T.A."/>
        </authorList>
    </citation>
    <scope>NUCLEOTIDE SEQUENCE</scope>
</reference>
<accession>A0A336LMS1</accession>
<keyword evidence="1" id="KW-1133">Transmembrane helix</keyword>
<evidence type="ECO:0000313" key="3">
    <source>
        <dbReference type="EMBL" id="SSX19372.1"/>
    </source>
</evidence>
<keyword evidence="1" id="KW-0812">Transmembrane</keyword>
<dbReference type="EMBL" id="UFQS01000067">
    <property type="protein sequence ID" value="SSW98990.1"/>
    <property type="molecule type" value="Genomic_DNA"/>
</dbReference>
<dbReference type="EMBL" id="UFQT01000067">
    <property type="protein sequence ID" value="SSX19372.1"/>
    <property type="molecule type" value="Genomic_DNA"/>
</dbReference>
<keyword evidence="1" id="KW-0472">Membrane</keyword>
<protein>
    <submittedName>
        <fullName evidence="3">CSON013493 protein</fullName>
    </submittedName>
</protein>
<feature type="transmembrane region" description="Helical" evidence="1">
    <location>
        <begin position="31"/>
        <end position="57"/>
    </location>
</feature>
<evidence type="ECO:0000256" key="1">
    <source>
        <dbReference type="SAM" id="Phobius"/>
    </source>
</evidence>
<reference evidence="2" key="1">
    <citation type="submission" date="2018-04" db="EMBL/GenBank/DDBJ databases">
        <authorList>
            <person name="Go L.Y."/>
            <person name="Mitchell J.A."/>
        </authorList>
    </citation>
    <scope>NUCLEOTIDE SEQUENCE</scope>
    <source>
        <tissue evidence="2">Whole organism</tissue>
    </source>
</reference>
<organism evidence="3">
    <name type="scientific">Culicoides sonorensis</name>
    <name type="common">Biting midge</name>
    <dbReference type="NCBI Taxonomy" id="179676"/>
    <lineage>
        <taxon>Eukaryota</taxon>
        <taxon>Metazoa</taxon>
        <taxon>Ecdysozoa</taxon>
        <taxon>Arthropoda</taxon>
        <taxon>Hexapoda</taxon>
        <taxon>Insecta</taxon>
        <taxon>Pterygota</taxon>
        <taxon>Neoptera</taxon>
        <taxon>Endopterygota</taxon>
        <taxon>Diptera</taxon>
        <taxon>Nematocera</taxon>
        <taxon>Chironomoidea</taxon>
        <taxon>Ceratopogonidae</taxon>
        <taxon>Ceratopogoninae</taxon>
        <taxon>Culicoides</taxon>
        <taxon>Monoculicoides</taxon>
    </lineage>
</organism>